<dbReference type="AlphaFoldDB" id="U5BU31"/>
<sequence length="61" mass="7461">MIFPMVQINGTQNNDNWIKIRIFIQFRSFNFSKRRELKNRRILVKPVILHKIYCSIKSRIP</sequence>
<protein>
    <submittedName>
        <fullName evidence="1">Uncharacterized protein</fullName>
    </submittedName>
</protein>
<comment type="caution">
    <text evidence="1">The sequence shown here is derived from an EMBL/GenBank/DDBJ whole genome shotgun (WGS) entry which is preliminary data.</text>
</comment>
<dbReference type="EMBL" id="AWXR01000006">
    <property type="protein sequence ID" value="ERM84140.1"/>
    <property type="molecule type" value="Genomic_DNA"/>
</dbReference>
<gene>
    <name evidence="1" type="ORF">P872_15260</name>
</gene>
<dbReference type="Proteomes" id="UP000016843">
    <property type="component" value="Unassembled WGS sequence"/>
</dbReference>
<evidence type="ECO:0000313" key="1">
    <source>
        <dbReference type="EMBL" id="ERM84140.1"/>
    </source>
</evidence>
<proteinExistence type="predicted"/>
<accession>U5BU31</accession>
<evidence type="ECO:0000313" key="2">
    <source>
        <dbReference type="Proteomes" id="UP000016843"/>
    </source>
</evidence>
<reference evidence="1 2" key="1">
    <citation type="journal article" date="2013" name="Genome Announc.">
        <title>Draft Genome Sequence of the Psychrophilic and Alkaliphilic Rhodonellum psychrophilum Strain GCM71T.</title>
        <authorList>
            <person name="Hauptmann A.L."/>
            <person name="Glaring M.A."/>
            <person name="Hallin P.F."/>
            <person name="Prieme A."/>
            <person name="Stougaard P."/>
        </authorList>
    </citation>
    <scope>NUCLEOTIDE SEQUENCE [LARGE SCALE GENOMIC DNA]</scope>
    <source>
        <strain evidence="1 2">GCM71</strain>
    </source>
</reference>
<organism evidence="1 2">
    <name type="scientific">Rhodonellum psychrophilum GCM71 = DSM 17998</name>
    <dbReference type="NCBI Taxonomy" id="1123057"/>
    <lineage>
        <taxon>Bacteria</taxon>
        <taxon>Pseudomonadati</taxon>
        <taxon>Bacteroidota</taxon>
        <taxon>Cytophagia</taxon>
        <taxon>Cytophagales</taxon>
        <taxon>Cytophagaceae</taxon>
        <taxon>Rhodonellum</taxon>
    </lineage>
</organism>
<name>U5BU31_9BACT</name>
<keyword evidence="2" id="KW-1185">Reference proteome</keyword>